<dbReference type="AlphaFoldDB" id="A0A382E203"/>
<evidence type="ECO:0000256" key="5">
    <source>
        <dbReference type="ARBA" id="ARBA00022964"/>
    </source>
</evidence>
<evidence type="ECO:0000256" key="6">
    <source>
        <dbReference type="ARBA" id="ARBA00023002"/>
    </source>
</evidence>
<evidence type="ECO:0000256" key="4">
    <source>
        <dbReference type="ARBA" id="ARBA00022723"/>
    </source>
</evidence>
<keyword evidence="7" id="KW-0408">Iron</keyword>
<dbReference type="InterPro" id="IPR042098">
    <property type="entry name" value="TauD-like_sf"/>
</dbReference>
<evidence type="ECO:0000256" key="7">
    <source>
        <dbReference type="ARBA" id="ARBA00023004"/>
    </source>
</evidence>
<keyword evidence="4" id="KW-0479">Metal-binding</keyword>
<evidence type="ECO:0000313" key="10">
    <source>
        <dbReference type="EMBL" id="SVB43963.1"/>
    </source>
</evidence>
<dbReference type="Gene3D" id="3.30.2020.30">
    <property type="match status" value="1"/>
</dbReference>
<dbReference type="Pfam" id="PF06155">
    <property type="entry name" value="GBBH-like_N"/>
    <property type="match status" value="1"/>
</dbReference>
<feature type="domain" description="TauD/TfdA-like" evidence="8">
    <location>
        <begin position="115"/>
        <end position="362"/>
    </location>
</feature>
<evidence type="ECO:0000259" key="9">
    <source>
        <dbReference type="Pfam" id="PF06155"/>
    </source>
</evidence>
<reference evidence="10" key="1">
    <citation type="submission" date="2018-05" db="EMBL/GenBank/DDBJ databases">
        <authorList>
            <person name="Lanie J.A."/>
            <person name="Ng W.-L."/>
            <person name="Kazmierczak K.M."/>
            <person name="Andrzejewski T.M."/>
            <person name="Davidsen T.M."/>
            <person name="Wayne K.J."/>
            <person name="Tettelin H."/>
            <person name="Glass J.I."/>
            <person name="Rusch D."/>
            <person name="Podicherti R."/>
            <person name="Tsui H.-C.T."/>
            <person name="Winkler M.E."/>
        </authorList>
    </citation>
    <scope>NUCLEOTIDE SEQUENCE</scope>
</reference>
<dbReference type="InterPro" id="IPR050411">
    <property type="entry name" value="AlphaKG_dependent_hydroxylases"/>
</dbReference>
<dbReference type="EMBL" id="UINC01041969">
    <property type="protein sequence ID" value="SVB43963.1"/>
    <property type="molecule type" value="Genomic_DNA"/>
</dbReference>
<dbReference type="PANTHER" id="PTHR10696:SF25">
    <property type="entry name" value="OXIDOREDUCTASE AIM17-RELATED"/>
    <property type="match status" value="1"/>
</dbReference>
<keyword evidence="6" id="KW-0560">Oxidoreductase</keyword>
<dbReference type="Pfam" id="PF02668">
    <property type="entry name" value="TauD"/>
    <property type="match status" value="1"/>
</dbReference>
<comment type="cofactor">
    <cofactor evidence="1">
        <name>Fe(2+)</name>
        <dbReference type="ChEBI" id="CHEBI:29033"/>
    </cofactor>
</comment>
<accession>A0A382E203</accession>
<dbReference type="FunFam" id="3.30.2020.30:FF:000002">
    <property type="entry name" value="Putative gamma-butyrobetaine dioxygenase"/>
    <property type="match status" value="1"/>
</dbReference>
<dbReference type="InterPro" id="IPR003819">
    <property type="entry name" value="TauD/TfdA-like"/>
</dbReference>
<evidence type="ECO:0000256" key="2">
    <source>
        <dbReference type="ARBA" id="ARBA00001961"/>
    </source>
</evidence>
<comment type="similarity">
    <text evidence="3">Belongs to the gamma-BBH/TMLD family.</text>
</comment>
<gene>
    <name evidence="10" type="ORF">METZ01_LOCUS196817</name>
</gene>
<dbReference type="PANTHER" id="PTHR10696">
    <property type="entry name" value="GAMMA-BUTYROBETAINE HYDROXYLASE-RELATED"/>
    <property type="match status" value="1"/>
</dbReference>
<dbReference type="InterPro" id="IPR038492">
    <property type="entry name" value="GBBH-like_N_sf"/>
</dbReference>
<dbReference type="GO" id="GO:0016706">
    <property type="term" value="F:2-oxoglutarate-dependent dioxygenase activity"/>
    <property type="evidence" value="ECO:0007669"/>
    <property type="project" value="UniProtKB-ARBA"/>
</dbReference>
<feature type="domain" description="Gamma-butyrobetaine hydroxylase-like N-terminal" evidence="9">
    <location>
        <begin position="10"/>
        <end position="92"/>
    </location>
</feature>
<proteinExistence type="inferred from homology"/>
<evidence type="ECO:0008006" key="11">
    <source>
        <dbReference type="Google" id="ProtNLM"/>
    </source>
</evidence>
<comment type="cofactor">
    <cofactor evidence="2">
        <name>L-ascorbate</name>
        <dbReference type="ChEBI" id="CHEBI:38290"/>
    </cofactor>
</comment>
<evidence type="ECO:0000256" key="1">
    <source>
        <dbReference type="ARBA" id="ARBA00001954"/>
    </source>
</evidence>
<dbReference type="SUPFAM" id="SSF51197">
    <property type="entry name" value="Clavaminate synthase-like"/>
    <property type="match status" value="1"/>
</dbReference>
<dbReference type="Gene3D" id="3.60.130.10">
    <property type="entry name" value="Clavaminate synthase-like"/>
    <property type="match status" value="1"/>
</dbReference>
<organism evidence="10">
    <name type="scientific">marine metagenome</name>
    <dbReference type="NCBI Taxonomy" id="408172"/>
    <lineage>
        <taxon>unclassified sequences</taxon>
        <taxon>metagenomes</taxon>
        <taxon>ecological metagenomes</taxon>
    </lineage>
</organism>
<name>A0A382E203_9ZZZZ</name>
<evidence type="ECO:0000259" key="8">
    <source>
        <dbReference type="Pfam" id="PF02668"/>
    </source>
</evidence>
<dbReference type="InterPro" id="IPR010376">
    <property type="entry name" value="GBBH-like_N"/>
</dbReference>
<keyword evidence="5" id="KW-0223">Dioxygenase</keyword>
<dbReference type="GO" id="GO:0046872">
    <property type="term" value="F:metal ion binding"/>
    <property type="evidence" value="ECO:0007669"/>
    <property type="project" value="UniProtKB-KW"/>
</dbReference>
<dbReference type="GO" id="GO:0045329">
    <property type="term" value="P:carnitine biosynthetic process"/>
    <property type="evidence" value="ECO:0007669"/>
    <property type="project" value="TreeGrafter"/>
</dbReference>
<evidence type="ECO:0000256" key="3">
    <source>
        <dbReference type="ARBA" id="ARBA00008654"/>
    </source>
</evidence>
<protein>
    <recommendedName>
        <fullName evidence="11">TauD/TfdA-like domain-containing protein</fullName>
    </recommendedName>
</protein>
<dbReference type="GO" id="GO:0005739">
    <property type="term" value="C:mitochondrion"/>
    <property type="evidence" value="ECO:0007669"/>
    <property type="project" value="TreeGrafter"/>
</dbReference>
<dbReference type="CDD" id="cd00250">
    <property type="entry name" value="CAS_like"/>
    <property type="match status" value="1"/>
</dbReference>
<dbReference type="FunFam" id="3.60.130.10:FF:000001">
    <property type="entry name" value="Trimethyllysine dioxygenase, mitochondrial"/>
    <property type="match status" value="1"/>
</dbReference>
<sequence>MHETYKISSVSKNGSSLLVDWNDGEKSTYNFLWLRDNCPSGVHPTARERTFNLLTVTENIHPKSYEINPEGMLEIEWSEGDHISKYDSKWLRHNCYTLKNKESYKSPYTLWDNSMQNSFEKITIDYEEIISGDEGLKKWLEQLHYLGISLVKNAPTEKDSGFDLLKNISHHRETFFKTPFQVIDIPNPNNSAYTAKDLRNHIDLPYYEIAPGYQFLHCLINEAAGGQSIAVDGFRVALYLKENFNDYFNILLNTPVKFVNRDYTANTIRVMHAPLITLDRNNDFNDIRFSAAYMGVMDCSPDKMDKFYIAYRKLLELLHDEKFEINFRLEPGDIYSFNNRRVLHGRKEYDPNSGERHLQGYYIDRDEIIGRLNFLNKVNP</sequence>